<dbReference type="Proteomes" id="UP000245884">
    <property type="component" value="Unassembled WGS sequence"/>
</dbReference>
<dbReference type="RefSeq" id="XP_025361360.1">
    <property type="nucleotide sequence ID" value="XM_025509259.1"/>
</dbReference>
<keyword evidence="1" id="KW-0812">Transmembrane</keyword>
<dbReference type="OrthoDB" id="2141050at2759"/>
<name>A0A316UPP1_9BASI</name>
<sequence>MVVGSVLGWASVGFLTRCYQLGIQKRNIFDNFGGHAMLMTAFGGLGYYFHGLKERQEAFIQYKTESIQANRERMAGVLEERKAQNGGGH</sequence>
<keyword evidence="1" id="KW-1133">Transmembrane helix</keyword>
<evidence type="ECO:0000313" key="2">
    <source>
        <dbReference type="EMBL" id="PWN26748.1"/>
    </source>
</evidence>
<dbReference type="PANTHER" id="PTHR39218">
    <property type="entry name" value="OXIDOREDUCTASE 14 KDA SUBUNIT, PUTATIVE (AFU_ORTHOLOGUE AFUA_1G12110)-RELATED"/>
    <property type="match status" value="1"/>
</dbReference>
<dbReference type="GeneID" id="37031082"/>
<evidence type="ECO:0000256" key="1">
    <source>
        <dbReference type="SAM" id="Phobius"/>
    </source>
</evidence>
<dbReference type="STRING" id="1569628.A0A316UPP1"/>
<reference evidence="2 3" key="1">
    <citation type="journal article" date="2018" name="Mol. Biol. Evol.">
        <title>Broad Genomic Sampling Reveals a Smut Pathogenic Ancestry of the Fungal Clade Ustilaginomycotina.</title>
        <authorList>
            <person name="Kijpornyongpan T."/>
            <person name="Mondo S.J."/>
            <person name="Barry K."/>
            <person name="Sandor L."/>
            <person name="Lee J."/>
            <person name="Lipzen A."/>
            <person name="Pangilinan J."/>
            <person name="LaButti K."/>
            <person name="Hainaut M."/>
            <person name="Henrissat B."/>
            <person name="Grigoriev I.V."/>
            <person name="Spatafora J.W."/>
            <person name="Aime M.C."/>
        </authorList>
    </citation>
    <scope>NUCLEOTIDE SEQUENCE [LARGE SCALE GENOMIC DNA]</scope>
    <source>
        <strain evidence="2 3">MCA 5214</strain>
    </source>
</reference>
<organism evidence="2 3">
    <name type="scientific">Jaminaea rosea</name>
    <dbReference type="NCBI Taxonomy" id="1569628"/>
    <lineage>
        <taxon>Eukaryota</taxon>
        <taxon>Fungi</taxon>
        <taxon>Dikarya</taxon>
        <taxon>Basidiomycota</taxon>
        <taxon>Ustilaginomycotina</taxon>
        <taxon>Exobasidiomycetes</taxon>
        <taxon>Microstromatales</taxon>
        <taxon>Microstromatales incertae sedis</taxon>
        <taxon>Jaminaea</taxon>
    </lineage>
</organism>
<dbReference type="PANTHER" id="PTHR39218:SF1">
    <property type="entry name" value="OXIDOREDUCTASE 14 KDA SUBUNIT, PUTATIVE (AFU_ORTHOLOGUE AFUA_1G12110)-RELATED"/>
    <property type="match status" value="1"/>
</dbReference>
<keyword evidence="1" id="KW-0472">Membrane</keyword>
<feature type="transmembrane region" description="Helical" evidence="1">
    <location>
        <begin position="28"/>
        <end position="49"/>
    </location>
</feature>
<accession>A0A316UPP1</accession>
<dbReference type="EMBL" id="KZ819670">
    <property type="protein sequence ID" value="PWN26748.1"/>
    <property type="molecule type" value="Genomic_DNA"/>
</dbReference>
<evidence type="ECO:0000313" key="3">
    <source>
        <dbReference type="Proteomes" id="UP000245884"/>
    </source>
</evidence>
<proteinExistence type="predicted"/>
<keyword evidence="3" id="KW-1185">Reference proteome</keyword>
<dbReference type="AlphaFoldDB" id="A0A316UPP1"/>
<protein>
    <submittedName>
        <fullName evidence="2">Uncharacterized protein</fullName>
    </submittedName>
</protein>
<gene>
    <name evidence="2" type="ORF">BDZ90DRAFT_280239</name>
</gene>